<dbReference type="AlphaFoldDB" id="Q2U1L6"/>
<dbReference type="GeneID" id="5997783"/>
<keyword evidence="2" id="KW-1185">Reference proteome</keyword>
<evidence type="ECO:0000313" key="2">
    <source>
        <dbReference type="Proteomes" id="UP000006564"/>
    </source>
</evidence>
<dbReference type="Proteomes" id="UP000006564">
    <property type="component" value="Chromosome 6"/>
</dbReference>
<gene>
    <name evidence="1" type="ORF">AO090138000182</name>
</gene>
<accession>Q2U1L6</accession>
<dbReference type="EMBL" id="AP007170">
    <property type="protein sequence ID" value="BAE64549.1"/>
    <property type="molecule type" value="Genomic_DNA"/>
</dbReference>
<dbReference type="KEGG" id="aor:AO090138000182"/>
<dbReference type="VEuPathDB" id="FungiDB:AO090138000182"/>
<reference evidence="1 2" key="1">
    <citation type="journal article" date="2005" name="Nature">
        <title>Genome sequencing and analysis of Aspergillus oryzae.</title>
        <authorList>
            <person name="Machida M."/>
            <person name="Asai K."/>
            <person name="Sano M."/>
            <person name="Tanaka T."/>
            <person name="Kumagai T."/>
            <person name="Terai G."/>
            <person name="Kusumoto K."/>
            <person name="Arima T."/>
            <person name="Akita O."/>
            <person name="Kashiwagi Y."/>
            <person name="Abe K."/>
            <person name="Gomi K."/>
            <person name="Horiuchi H."/>
            <person name="Kitamoto K."/>
            <person name="Kobayashi T."/>
            <person name="Takeuchi M."/>
            <person name="Denning D.W."/>
            <person name="Galagan J.E."/>
            <person name="Nierman W.C."/>
            <person name="Yu J."/>
            <person name="Archer D.B."/>
            <person name="Bennett J.W."/>
            <person name="Bhatnagar D."/>
            <person name="Cleveland T.E."/>
            <person name="Fedorova N.D."/>
            <person name="Gotoh O."/>
            <person name="Horikawa H."/>
            <person name="Hosoyama A."/>
            <person name="Ichinomiya M."/>
            <person name="Igarashi R."/>
            <person name="Iwashita K."/>
            <person name="Juvvadi P.R."/>
            <person name="Kato M."/>
            <person name="Kato Y."/>
            <person name="Kin T."/>
            <person name="Kokubun A."/>
            <person name="Maeda H."/>
            <person name="Maeyama N."/>
            <person name="Maruyama J."/>
            <person name="Nagasaki H."/>
            <person name="Nakajima T."/>
            <person name="Oda K."/>
            <person name="Okada K."/>
            <person name="Paulsen I."/>
            <person name="Sakamoto K."/>
            <person name="Sawano T."/>
            <person name="Takahashi M."/>
            <person name="Takase K."/>
            <person name="Terabayashi Y."/>
            <person name="Wortman J."/>
            <person name="Yamada O."/>
            <person name="Yamagata Y."/>
            <person name="Anazawa H."/>
            <person name="Hata Y."/>
            <person name="Koide Y."/>
            <person name="Komori T."/>
            <person name="Koyama Y."/>
            <person name="Minetoki T."/>
            <person name="Suharnan S."/>
            <person name="Tanaka A."/>
            <person name="Isono K."/>
            <person name="Kuhara S."/>
            <person name="Ogasawara N."/>
            <person name="Kikuchi H."/>
        </authorList>
    </citation>
    <scope>NUCLEOTIDE SEQUENCE [LARGE SCALE GENOMIC DNA]</scope>
    <source>
        <strain evidence="2">ATCC 42149 / RIB 40</strain>
    </source>
</reference>
<organism evidence="1 2">
    <name type="scientific">Aspergillus oryzae (strain ATCC 42149 / RIB 40)</name>
    <name type="common">Yellow koji mold</name>
    <dbReference type="NCBI Taxonomy" id="510516"/>
    <lineage>
        <taxon>Eukaryota</taxon>
        <taxon>Fungi</taxon>
        <taxon>Dikarya</taxon>
        <taxon>Ascomycota</taxon>
        <taxon>Pezizomycotina</taxon>
        <taxon>Eurotiomycetes</taxon>
        <taxon>Eurotiomycetidae</taxon>
        <taxon>Eurotiales</taxon>
        <taxon>Aspergillaceae</taxon>
        <taxon>Aspergillus</taxon>
        <taxon>Aspergillus subgen. Circumdati</taxon>
    </lineage>
</organism>
<sequence>MRNTDHKTFLLCYQKALKASIPAKELPQGPKCFELAYIVQHYEEDAETHQHLIPHIATHNQTASPSSSALPSDYLPQGAILDESTVWNNWGNVSPGFEDGFN</sequence>
<name>Q2U1L6_ASPOR</name>
<proteinExistence type="predicted"/>
<dbReference type="HOGENOM" id="CLU_2276895_0_0_1"/>
<protein>
    <submittedName>
        <fullName evidence="1">DNA, SC138</fullName>
    </submittedName>
</protein>
<dbReference type="EMBL" id="BA000054">
    <property type="protein sequence ID" value="BAE64549.1"/>
    <property type="molecule type" value="Genomic_DNA"/>
</dbReference>
<evidence type="ECO:0000313" key="1">
    <source>
        <dbReference type="EMBL" id="BAE64549.1"/>
    </source>
</evidence>
<dbReference type="RefSeq" id="XP_023093298.1">
    <property type="nucleotide sequence ID" value="XM_023238498.1"/>
</dbReference>